<dbReference type="eggNOG" id="COG4409">
    <property type="taxonomic scope" value="Bacteria"/>
</dbReference>
<dbReference type="Pfam" id="PF02012">
    <property type="entry name" value="BNR"/>
    <property type="match status" value="5"/>
</dbReference>
<dbReference type="InterPro" id="IPR002860">
    <property type="entry name" value="BNR_rpt"/>
</dbReference>
<dbReference type="OrthoDB" id="9812814at2"/>
<sequence length="282" mass="30010">MKSKILSVKKQVGTFVLCGALVTAIGVGTALAATPATCLQVKMKDGVKTYSTDGGKTWTEKVPDGMTISEKDGQFTLLNGTPLKDADGWGILIKVKDGVRTFSTDGGETWTEKAPDGVTINEKDGKFTILNGTPLKDADGRDILVKMKDGVRTFSTDGGETWTEKAPDGVTINEKDGKFTILNGTPLKDADGQSILVKMKDGVRTFSTDGGETWTEKVPDGMTISEKDGQFTLLNGTPLKDADGQGILVKMKDGVRTFSTDGGETWTEKAPDGAEDTVTIED</sequence>
<dbReference type="EMBL" id="CP002780">
    <property type="protein sequence ID" value="AEG61063.1"/>
    <property type="molecule type" value="Genomic_DNA"/>
</dbReference>
<feature type="compositionally biased region" description="Acidic residues" evidence="1">
    <location>
        <begin position="273"/>
        <end position="282"/>
    </location>
</feature>
<protein>
    <recommendedName>
        <fullName evidence="5">BNR/Asp-box repeat-containing protein</fullName>
    </recommendedName>
</protein>
<feature type="chain" id="PRO_5003333420" description="BNR/Asp-box repeat-containing protein" evidence="2">
    <location>
        <begin position="33"/>
        <end position="282"/>
    </location>
</feature>
<feature type="region of interest" description="Disordered" evidence="1">
    <location>
        <begin position="262"/>
        <end position="282"/>
    </location>
</feature>
<dbReference type="Proteomes" id="UP000009234">
    <property type="component" value="Chromosome"/>
</dbReference>
<dbReference type="KEGG" id="dru:Desru_2849"/>
<reference evidence="4" key="1">
    <citation type="submission" date="2011-05" db="EMBL/GenBank/DDBJ databases">
        <title>Complete sequence of Desulfotomaculum ruminis DSM 2154.</title>
        <authorList>
            <person name="Lucas S."/>
            <person name="Copeland A."/>
            <person name="Lapidus A."/>
            <person name="Cheng J.-F."/>
            <person name="Goodwin L."/>
            <person name="Pitluck S."/>
            <person name="Lu M."/>
            <person name="Detter J.C."/>
            <person name="Han C."/>
            <person name="Tapia R."/>
            <person name="Land M."/>
            <person name="Hauser L."/>
            <person name="Kyrpides N."/>
            <person name="Ivanova N."/>
            <person name="Mikhailova N."/>
            <person name="Pagani I."/>
            <person name="Stams A.J.M."/>
            <person name="Plugge C.M."/>
            <person name="Muyzer G."/>
            <person name="Kuever J."/>
            <person name="Parshina S.N."/>
            <person name="Ivanova A.E."/>
            <person name="Nazina T.N."/>
            <person name="Brambilla E."/>
            <person name="Spring S."/>
            <person name="Klenk H.-P."/>
            <person name="Woyke T."/>
        </authorList>
    </citation>
    <scope>NUCLEOTIDE SEQUENCE [LARGE SCALE GENOMIC DNA]</scope>
    <source>
        <strain evidence="4">ATCC 23193 / DSM 2154 / NCIB 8452 / DL</strain>
    </source>
</reference>
<dbReference type="STRING" id="696281.Desru_2849"/>
<name>F6DSH3_DESRL</name>
<evidence type="ECO:0000256" key="2">
    <source>
        <dbReference type="SAM" id="SignalP"/>
    </source>
</evidence>
<organism evidence="3 4">
    <name type="scientific">Desulforamulus ruminis (strain ATCC 23193 / DSM 2154 / NCIMB 8452 / DL)</name>
    <name type="common">Desulfotomaculum ruminis</name>
    <dbReference type="NCBI Taxonomy" id="696281"/>
    <lineage>
        <taxon>Bacteria</taxon>
        <taxon>Bacillati</taxon>
        <taxon>Bacillota</taxon>
        <taxon>Clostridia</taxon>
        <taxon>Eubacteriales</taxon>
        <taxon>Peptococcaceae</taxon>
        <taxon>Desulforamulus</taxon>
    </lineage>
</organism>
<dbReference type="HOGENOM" id="CLU_986024_0_0_9"/>
<keyword evidence="4" id="KW-1185">Reference proteome</keyword>
<feature type="signal peptide" evidence="2">
    <location>
        <begin position="1"/>
        <end position="32"/>
    </location>
</feature>
<gene>
    <name evidence="3" type="ordered locus">Desru_2849</name>
</gene>
<evidence type="ECO:0008006" key="5">
    <source>
        <dbReference type="Google" id="ProtNLM"/>
    </source>
</evidence>
<proteinExistence type="predicted"/>
<evidence type="ECO:0000313" key="4">
    <source>
        <dbReference type="Proteomes" id="UP000009234"/>
    </source>
</evidence>
<reference evidence="3 4" key="2">
    <citation type="journal article" date="2012" name="Stand. Genomic Sci.">
        <title>Complete genome sequence of the sulfate-reducing firmicute Desulfotomaculum ruminis type strain (DL(T)).</title>
        <authorList>
            <person name="Spring S."/>
            <person name="Visser M."/>
            <person name="Lu M."/>
            <person name="Copeland A."/>
            <person name="Lapidus A."/>
            <person name="Lucas S."/>
            <person name="Cheng J.F."/>
            <person name="Han C."/>
            <person name="Tapia R."/>
            <person name="Goodwin L.A."/>
            <person name="Pitluck S."/>
            <person name="Ivanova N."/>
            <person name="Land M."/>
            <person name="Hauser L."/>
            <person name="Larimer F."/>
            <person name="Rohde M."/>
            <person name="Goker M."/>
            <person name="Detter J.C."/>
            <person name="Kyrpides N.C."/>
            <person name="Woyke T."/>
            <person name="Schaap P.J."/>
            <person name="Plugge C.M."/>
            <person name="Muyzer G."/>
            <person name="Kuever J."/>
            <person name="Pereira I.A."/>
            <person name="Parshina S.N."/>
            <person name="Bernier-Latmani R."/>
            <person name="Stams A.J."/>
            <person name="Klenk H.P."/>
        </authorList>
    </citation>
    <scope>NUCLEOTIDE SEQUENCE [LARGE SCALE GENOMIC DNA]</scope>
    <source>
        <strain evidence="4">ATCC 23193 / DSM 2154 / NCIB 8452 / DL</strain>
    </source>
</reference>
<evidence type="ECO:0000313" key="3">
    <source>
        <dbReference type="EMBL" id="AEG61063.1"/>
    </source>
</evidence>
<keyword evidence="2" id="KW-0732">Signal</keyword>
<dbReference type="RefSeq" id="WP_013842815.1">
    <property type="nucleotide sequence ID" value="NC_015589.1"/>
</dbReference>
<dbReference type="Gene3D" id="2.130.10.10">
    <property type="entry name" value="YVTN repeat-like/Quinoprotein amine dehydrogenase"/>
    <property type="match status" value="1"/>
</dbReference>
<dbReference type="InterPro" id="IPR015943">
    <property type="entry name" value="WD40/YVTN_repeat-like_dom_sf"/>
</dbReference>
<dbReference type="SUPFAM" id="SSF110296">
    <property type="entry name" value="Oligoxyloglucan reducing end-specific cellobiohydrolase"/>
    <property type="match status" value="1"/>
</dbReference>
<dbReference type="AlphaFoldDB" id="F6DSH3"/>
<accession>F6DSH3</accession>
<dbReference type="CDD" id="cd15482">
    <property type="entry name" value="Sialidase_non-viral"/>
    <property type="match status" value="1"/>
</dbReference>
<evidence type="ECO:0000256" key="1">
    <source>
        <dbReference type="SAM" id="MobiDB-lite"/>
    </source>
</evidence>